<dbReference type="RefSeq" id="XP_013900201.1">
    <property type="nucleotide sequence ID" value="XM_014044747.1"/>
</dbReference>
<dbReference type="Gene3D" id="2.130.10.10">
    <property type="entry name" value="YVTN repeat-like/Quinoprotein amine dehydrogenase"/>
    <property type="match status" value="1"/>
</dbReference>
<dbReference type="InterPro" id="IPR001680">
    <property type="entry name" value="WD40_rpt"/>
</dbReference>
<dbReference type="SMART" id="SM00320">
    <property type="entry name" value="WD40"/>
    <property type="match status" value="4"/>
</dbReference>
<proteinExistence type="inferred from homology"/>
<reference evidence="6 7" key="1">
    <citation type="journal article" date="2013" name="BMC Genomics">
        <title>Reconstruction of the lipid metabolism for the microalga Monoraphidium neglectum from its genome sequence reveals characteristics suitable for biofuel production.</title>
        <authorList>
            <person name="Bogen C."/>
            <person name="Al-Dilaimi A."/>
            <person name="Albersmeier A."/>
            <person name="Wichmann J."/>
            <person name="Grundmann M."/>
            <person name="Rupp O."/>
            <person name="Lauersen K.J."/>
            <person name="Blifernez-Klassen O."/>
            <person name="Kalinowski J."/>
            <person name="Goesmann A."/>
            <person name="Mussgnug J.H."/>
            <person name="Kruse O."/>
        </authorList>
    </citation>
    <scope>NUCLEOTIDE SEQUENCE [LARGE SCALE GENOMIC DNA]</scope>
    <source>
        <strain evidence="6 7">SAG 48.87</strain>
    </source>
</reference>
<evidence type="ECO:0000313" key="7">
    <source>
        <dbReference type="Proteomes" id="UP000054498"/>
    </source>
</evidence>
<keyword evidence="7" id="KW-1185">Reference proteome</keyword>
<dbReference type="AlphaFoldDB" id="A0A0D2MKW7"/>
<gene>
    <name evidence="6" type="ORF">MNEG_6780</name>
</gene>
<evidence type="ECO:0000256" key="3">
    <source>
        <dbReference type="ARBA" id="ARBA00022737"/>
    </source>
</evidence>
<comment type="similarity">
    <text evidence="1 5">Belongs to the phosphatase 2A regulatory subunit B family.</text>
</comment>
<dbReference type="Proteomes" id="UP000054498">
    <property type="component" value="Unassembled WGS sequence"/>
</dbReference>
<evidence type="ECO:0000256" key="2">
    <source>
        <dbReference type="ARBA" id="ARBA00022574"/>
    </source>
</evidence>
<dbReference type="InterPro" id="IPR000009">
    <property type="entry name" value="PP2A_PR55"/>
</dbReference>
<evidence type="ECO:0000313" key="6">
    <source>
        <dbReference type="EMBL" id="KIZ01182.1"/>
    </source>
</evidence>
<dbReference type="EMBL" id="KK101355">
    <property type="protein sequence ID" value="KIZ01182.1"/>
    <property type="molecule type" value="Genomic_DNA"/>
</dbReference>
<dbReference type="GO" id="GO:0019888">
    <property type="term" value="F:protein phosphatase regulator activity"/>
    <property type="evidence" value="ECO:0007669"/>
    <property type="project" value="InterPro"/>
</dbReference>
<protein>
    <recommendedName>
        <fullName evidence="5">Serine/threonine-protein phosphatase 2A 55 kDa regulatory subunit B</fullName>
    </recommendedName>
</protein>
<dbReference type="PROSITE" id="PS01025">
    <property type="entry name" value="PR55_2"/>
    <property type="match status" value="1"/>
</dbReference>
<keyword evidence="2 5" id="KW-0853">WD repeat</keyword>
<dbReference type="SUPFAM" id="SSF50978">
    <property type="entry name" value="WD40 repeat-like"/>
    <property type="match status" value="1"/>
</dbReference>
<dbReference type="STRING" id="145388.A0A0D2MKW7"/>
<dbReference type="PANTHER" id="PTHR11871">
    <property type="entry name" value="PROTEIN PHOSPHATASE PP2A REGULATORY SUBUNIT B"/>
    <property type="match status" value="1"/>
</dbReference>
<evidence type="ECO:0000256" key="4">
    <source>
        <dbReference type="ARBA" id="ARBA00034298"/>
    </source>
</evidence>
<dbReference type="InterPro" id="IPR036322">
    <property type="entry name" value="WD40_repeat_dom_sf"/>
</dbReference>
<dbReference type="InterPro" id="IPR018067">
    <property type="entry name" value="PP2A_PR55_CS"/>
</dbReference>
<organism evidence="6 7">
    <name type="scientific">Monoraphidium neglectum</name>
    <dbReference type="NCBI Taxonomy" id="145388"/>
    <lineage>
        <taxon>Eukaryota</taxon>
        <taxon>Viridiplantae</taxon>
        <taxon>Chlorophyta</taxon>
        <taxon>core chlorophytes</taxon>
        <taxon>Chlorophyceae</taxon>
        <taxon>CS clade</taxon>
        <taxon>Sphaeropleales</taxon>
        <taxon>Selenastraceae</taxon>
        <taxon>Monoraphidium</taxon>
    </lineage>
</organism>
<name>A0A0D2MKW7_9CHLO</name>
<accession>A0A0D2MKW7</accession>
<dbReference type="KEGG" id="mng:MNEG_6780"/>
<dbReference type="InterPro" id="IPR015943">
    <property type="entry name" value="WD40/YVTN_repeat-like_dom_sf"/>
</dbReference>
<keyword evidence="3 5" id="KW-0677">Repeat</keyword>
<dbReference type="PRINTS" id="PR00600">
    <property type="entry name" value="PP2APR55"/>
</dbReference>
<dbReference type="Pfam" id="PF00400">
    <property type="entry name" value="WD40"/>
    <property type="match status" value="2"/>
</dbReference>
<comment type="function">
    <text evidence="4">The B regulatory subunit may modulate substrate selectivity and catalytic activity, and may also direct the localization of the catalytic enzyme to a particular subcellular compartment.</text>
</comment>
<dbReference type="GO" id="GO:0000159">
    <property type="term" value="C:protein phosphatase type 2A complex"/>
    <property type="evidence" value="ECO:0007669"/>
    <property type="project" value="UniProtKB-UniRule"/>
</dbReference>
<sequence>MDQRAPPLPRGPGFEYRYLTEFQSHEPEFDYLKSLEIEEKINKVRWVRSRGGSKHVISTNDKTIKLWKVYEKRVSSVTGFNVDRSSGGFAPGFSAPQPPAAPWPLRMPTVAGSELLLASRAKRVYSNAHAYHINSISVNSDQETFLSADDLRINLWNLEVTDQSFNIVDIKPQHMEDLTEVITSAEFHPRHCNVFAYSSSKGCIRLADMRGAALCDRGAKAFEEADANPGAKSFFSEIIASISDVRFSRDGRYLLSRDYMTVKLWDLAMEGAPVATYNVHEPLRQRLCDLYENDCIFDKFDACMNGDATHIATGSYANGFRVFGPGGGEAALEATRDPMRRRVQPGAGKAQQRWTVRAKHGPGKRGAAAAAAAAGGLEGCGDYEAKLLHLAWHPEADVIACAASNSLYMFCA</sequence>
<dbReference type="OrthoDB" id="6274823at2759"/>
<dbReference type="PROSITE" id="PS01024">
    <property type="entry name" value="PR55_1"/>
    <property type="match status" value="1"/>
</dbReference>
<dbReference type="PIRSF" id="PIRSF037309">
    <property type="entry name" value="PP2A_PR55"/>
    <property type="match status" value="1"/>
</dbReference>
<dbReference type="GeneID" id="25739656"/>
<evidence type="ECO:0000256" key="1">
    <source>
        <dbReference type="ARBA" id="ARBA00008259"/>
    </source>
</evidence>
<evidence type="ECO:0000256" key="5">
    <source>
        <dbReference type="RuleBase" id="RU331113"/>
    </source>
</evidence>